<dbReference type="AlphaFoldDB" id="A0A8J2LVA8"/>
<dbReference type="OrthoDB" id="269227at2759"/>
<comment type="caution">
    <text evidence="2">The sequence shown here is derived from an EMBL/GenBank/DDBJ whole genome shotgun (WGS) entry which is preliminary data.</text>
</comment>
<keyword evidence="1" id="KW-1133">Transmembrane helix</keyword>
<keyword evidence="3" id="KW-1185">Reference proteome</keyword>
<dbReference type="InterPro" id="IPR012132">
    <property type="entry name" value="GMC_OxRdtase"/>
</dbReference>
<sequence length="127" mass="13908">MGTVLNFLLLVLVFAPVPIWIVILNAYNYYYDYVGSIFEVGNPLVFDYIVVGAGSAGAVVANRLSKNNKVLLLEAGGDPIFLGQVPAIGGLLIHWEQHDWKHETVPQKHACRGALNNVSFDKLTLNA</sequence>
<accession>A0A8J2LVA8</accession>
<reference evidence="2" key="1">
    <citation type="submission" date="2021-06" db="EMBL/GenBank/DDBJ databases">
        <authorList>
            <person name="Hodson N. C."/>
            <person name="Mongue J. A."/>
            <person name="Jaron S. K."/>
        </authorList>
    </citation>
    <scope>NUCLEOTIDE SEQUENCE</scope>
</reference>
<evidence type="ECO:0000313" key="2">
    <source>
        <dbReference type="EMBL" id="CAG7838571.1"/>
    </source>
</evidence>
<dbReference type="GO" id="GO:0050660">
    <property type="term" value="F:flavin adenine dinucleotide binding"/>
    <property type="evidence" value="ECO:0007669"/>
    <property type="project" value="InterPro"/>
</dbReference>
<dbReference type="PANTHER" id="PTHR11552">
    <property type="entry name" value="GLUCOSE-METHANOL-CHOLINE GMC OXIDOREDUCTASE"/>
    <property type="match status" value="1"/>
</dbReference>
<evidence type="ECO:0000313" key="3">
    <source>
        <dbReference type="Proteomes" id="UP000708208"/>
    </source>
</evidence>
<feature type="transmembrane region" description="Helical" evidence="1">
    <location>
        <begin position="7"/>
        <end position="31"/>
    </location>
</feature>
<keyword evidence="1" id="KW-0812">Transmembrane</keyword>
<dbReference type="PANTHER" id="PTHR11552:SF147">
    <property type="entry name" value="CHOLINE DEHYDROGENASE, MITOCHONDRIAL"/>
    <property type="match status" value="1"/>
</dbReference>
<proteinExistence type="predicted"/>
<name>A0A8J2LVA8_9HEXA</name>
<dbReference type="Proteomes" id="UP000708208">
    <property type="component" value="Unassembled WGS sequence"/>
</dbReference>
<protein>
    <recommendedName>
        <fullName evidence="4">Glucose-methanol-choline oxidoreductase N-terminal domain-containing protein</fullName>
    </recommendedName>
</protein>
<evidence type="ECO:0000256" key="1">
    <source>
        <dbReference type="SAM" id="Phobius"/>
    </source>
</evidence>
<keyword evidence="1" id="KW-0472">Membrane</keyword>
<evidence type="ECO:0008006" key="4">
    <source>
        <dbReference type="Google" id="ProtNLM"/>
    </source>
</evidence>
<dbReference type="EMBL" id="CAJVCH010571803">
    <property type="protein sequence ID" value="CAG7838571.1"/>
    <property type="molecule type" value="Genomic_DNA"/>
</dbReference>
<dbReference type="GO" id="GO:0016491">
    <property type="term" value="F:oxidoreductase activity"/>
    <property type="evidence" value="ECO:0007669"/>
    <property type="project" value="TreeGrafter"/>
</dbReference>
<feature type="transmembrane region" description="Helical" evidence="1">
    <location>
        <begin position="43"/>
        <end position="61"/>
    </location>
</feature>
<gene>
    <name evidence="2" type="ORF">AFUS01_LOCUS47528</name>
</gene>
<dbReference type="Pfam" id="PF13450">
    <property type="entry name" value="NAD_binding_8"/>
    <property type="match status" value="1"/>
</dbReference>
<organism evidence="2 3">
    <name type="scientific">Allacma fusca</name>
    <dbReference type="NCBI Taxonomy" id="39272"/>
    <lineage>
        <taxon>Eukaryota</taxon>
        <taxon>Metazoa</taxon>
        <taxon>Ecdysozoa</taxon>
        <taxon>Arthropoda</taxon>
        <taxon>Hexapoda</taxon>
        <taxon>Collembola</taxon>
        <taxon>Symphypleona</taxon>
        <taxon>Sminthuridae</taxon>
        <taxon>Allacma</taxon>
    </lineage>
</organism>